<dbReference type="InterPro" id="IPR047708">
    <property type="entry name" value="CD1871A-like"/>
</dbReference>
<accession>A0AAX2ZFT4</accession>
<sequence>MFCTKTQKTRWLILGVSVMFIGLGIYRGEAEVIFSKAVNICMECIGIG</sequence>
<protein>
    <submittedName>
        <fullName evidence="1">Thioredoxin</fullName>
    </submittedName>
</protein>
<reference evidence="1 2" key="1">
    <citation type="journal article" date="2023" name="Int. J. Syst. Evol. Microbiol.">
        <title>Terrisporobacter hibernicus sp. nov., isolated from bovine faeces in Northern Ireland.</title>
        <authorList>
            <person name="Mitchell M."/>
            <person name="Nguyen S.V."/>
            <person name="Connor M."/>
            <person name="Fairley D.J."/>
            <person name="Donoghue O."/>
            <person name="Marshall H."/>
            <person name="Koolman L."/>
            <person name="McMullan G."/>
            <person name="Schaffer K.E."/>
            <person name="McGrath J.W."/>
            <person name="Fanning S."/>
        </authorList>
    </citation>
    <scope>NUCLEOTIDE SEQUENCE [LARGE SCALE GENOMIC DNA]</scope>
    <source>
        <strain evidence="1 2">MCA3</strain>
    </source>
</reference>
<organism evidence="1 2">
    <name type="scientific">Terrisporobacter hibernicus</name>
    <dbReference type="NCBI Taxonomy" id="2813371"/>
    <lineage>
        <taxon>Bacteria</taxon>
        <taxon>Bacillati</taxon>
        <taxon>Bacillota</taxon>
        <taxon>Clostridia</taxon>
        <taxon>Peptostreptococcales</taxon>
        <taxon>Peptostreptococcaceae</taxon>
        <taxon>Terrisporobacter</taxon>
    </lineage>
</organism>
<evidence type="ECO:0000313" key="2">
    <source>
        <dbReference type="Proteomes" id="UP001198983"/>
    </source>
</evidence>
<dbReference type="KEGG" id="tem:JW646_16730"/>
<keyword evidence="2" id="KW-1185">Reference proteome</keyword>
<evidence type="ECO:0000313" key="1">
    <source>
        <dbReference type="EMBL" id="UEL47255.1"/>
    </source>
</evidence>
<dbReference type="AlphaFoldDB" id="A0AAX2ZFT4"/>
<dbReference type="NCBIfam" id="NF040920">
    <property type="entry name" value="CD1871A_fam"/>
    <property type="match status" value="1"/>
</dbReference>
<dbReference type="EMBL" id="CP081135">
    <property type="protein sequence ID" value="UEL47255.1"/>
    <property type="molecule type" value="Genomic_DNA"/>
</dbReference>
<proteinExistence type="predicted"/>
<name>A0AAX2ZFT4_9FIRM</name>
<dbReference type="Proteomes" id="UP001198983">
    <property type="component" value="Chromosome"/>
</dbReference>
<dbReference type="RefSeq" id="WP_175487623.1">
    <property type="nucleotide sequence ID" value="NZ_CP081135.1"/>
</dbReference>
<gene>
    <name evidence="1" type="ORF">JW646_16730</name>
</gene>